<dbReference type="InterPro" id="IPR007922">
    <property type="entry name" value="DciA-like"/>
</dbReference>
<keyword evidence="2" id="KW-1185">Reference proteome</keyword>
<gene>
    <name evidence="1" type="ORF">J4H85_01745</name>
</gene>
<dbReference type="PANTHER" id="PTHR36456">
    <property type="entry name" value="UPF0232 PROTEIN SCO3875"/>
    <property type="match status" value="1"/>
</dbReference>
<dbReference type="Pfam" id="PF05258">
    <property type="entry name" value="DciA"/>
    <property type="match status" value="1"/>
</dbReference>
<organism evidence="1 2">
    <name type="scientific">Leucobacter tardus</name>
    <dbReference type="NCBI Taxonomy" id="501483"/>
    <lineage>
        <taxon>Bacteria</taxon>
        <taxon>Bacillati</taxon>
        <taxon>Actinomycetota</taxon>
        <taxon>Actinomycetes</taxon>
        <taxon>Micrococcales</taxon>
        <taxon>Microbacteriaceae</taxon>
        <taxon>Leucobacter</taxon>
    </lineage>
</organism>
<dbReference type="AlphaFoldDB" id="A0A939TJ07"/>
<evidence type="ECO:0000313" key="1">
    <source>
        <dbReference type="EMBL" id="MBO2988721.1"/>
    </source>
</evidence>
<dbReference type="PANTHER" id="PTHR36456:SF1">
    <property type="entry name" value="UPF0232 PROTEIN SCO3875"/>
    <property type="match status" value="1"/>
</dbReference>
<name>A0A939TJ07_9MICO</name>
<dbReference type="Proteomes" id="UP000668403">
    <property type="component" value="Unassembled WGS sequence"/>
</dbReference>
<reference evidence="1" key="1">
    <citation type="submission" date="2021-03" db="EMBL/GenBank/DDBJ databases">
        <title>Leucobacter chromiisoli sp. nov., isolated from chromium-containing soil of chemical plant.</title>
        <authorList>
            <person name="Xu Z."/>
        </authorList>
    </citation>
    <scope>NUCLEOTIDE SEQUENCE</scope>
    <source>
        <strain evidence="1">K 70/01</strain>
    </source>
</reference>
<evidence type="ECO:0000313" key="2">
    <source>
        <dbReference type="Proteomes" id="UP000668403"/>
    </source>
</evidence>
<protein>
    <submittedName>
        <fullName evidence="1">DUF721 domain-containing protein</fullName>
    </submittedName>
</protein>
<accession>A0A939TJ07</accession>
<comment type="caution">
    <text evidence="1">The sequence shown here is derived from an EMBL/GenBank/DDBJ whole genome shotgun (WGS) entry which is preliminary data.</text>
</comment>
<dbReference type="EMBL" id="JAGFBF010000001">
    <property type="protein sequence ID" value="MBO2988721.1"/>
    <property type="molecule type" value="Genomic_DNA"/>
</dbReference>
<proteinExistence type="predicted"/>
<sequence length="162" mass="18198">MSDDTLPFTTESYMHAKSVWKGVPIRRKARAVSASEGDSVPFGKGREPRPLESILQFTARQMGWTEELAQAQIIIDWARFVGDRLAGHTEIIGIQNGILQVQCDSTSWATELRRLRGEILTRMMEEYPDASIGDIRFLAPGAPTWRHGPRSVRGRGPRDTYG</sequence>